<gene>
    <name evidence="2" type="ORF">RM572_05825</name>
</gene>
<reference evidence="3" key="1">
    <citation type="submission" date="2023-07" db="EMBL/GenBank/DDBJ databases">
        <title>30 novel species of actinomycetes from the DSMZ collection.</title>
        <authorList>
            <person name="Nouioui I."/>
        </authorList>
    </citation>
    <scope>NUCLEOTIDE SEQUENCE [LARGE SCALE GENOMIC DNA]</scope>
    <source>
        <strain evidence="3">DSM 42041</strain>
    </source>
</reference>
<evidence type="ECO:0000256" key="1">
    <source>
        <dbReference type="SAM" id="MobiDB-lite"/>
    </source>
</evidence>
<name>A0ABU2NMU3_9ACTN</name>
<organism evidence="2 3">
    <name type="scientific">Streptomyces hazeniae</name>
    <dbReference type="NCBI Taxonomy" id="3075538"/>
    <lineage>
        <taxon>Bacteria</taxon>
        <taxon>Bacillati</taxon>
        <taxon>Actinomycetota</taxon>
        <taxon>Actinomycetes</taxon>
        <taxon>Kitasatosporales</taxon>
        <taxon>Streptomycetaceae</taxon>
        <taxon>Streptomyces</taxon>
    </lineage>
</organism>
<keyword evidence="3" id="KW-1185">Reference proteome</keyword>
<dbReference type="Proteomes" id="UP001183414">
    <property type="component" value="Unassembled WGS sequence"/>
</dbReference>
<feature type="region of interest" description="Disordered" evidence="1">
    <location>
        <begin position="53"/>
        <end position="73"/>
    </location>
</feature>
<dbReference type="EMBL" id="JAVREQ010000003">
    <property type="protein sequence ID" value="MDT0378297.1"/>
    <property type="molecule type" value="Genomic_DNA"/>
</dbReference>
<proteinExistence type="predicted"/>
<comment type="caution">
    <text evidence="2">The sequence shown here is derived from an EMBL/GenBank/DDBJ whole genome shotgun (WGS) entry which is preliminary data.</text>
</comment>
<accession>A0ABU2NMU3</accession>
<sequence>MTGITDDALDAATLAARLWGGEQAYPLVTGASGGPTAHGDRLATRRDARSVWWDRRGPSGPGMPRCRPWISHG</sequence>
<protein>
    <submittedName>
        <fullName evidence="2">Uncharacterized protein</fullName>
    </submittedName>
</protein>
<dbReference type="RefSeq" id="WP_136181951.1">
    <property type="nucleotide sequence ID" value="NZ_JAVREQ010000003.1"/>
</dbReference>
<evidence type="ECO:0000313" key="3">
    <source>
        <dbReference type="Proteomes" id="UP001183414"/>
    </source>
</evidence>
<evidence type="ECO:0000313" key="2">
    <source>
        <dbReference type="EMBL" id="MDT0378297.1"/>
    </source>
</evidence>